<evidence type="ECO:0000256" key="9">
    <source>
        <dbReference type="PROSITE-ProRule" id="PRU00455"/>
    </source>
</evidence>
<keyword evidence="7 10" id="KW-0833">Ubl conjugation pathway</keyword>
<feature type="domain" description="RING-type" evidence="11">
    <location>
        <begin position="13"/>
        <end position="50"/>
    </location>
</feature>
<dbReference type="InterPro" id="IPR004162">
    <property type="entry name" value="SINA-like_animal"/>
</dbReference>
<comment type="function">
    <text evidence="10">E3 ubiquitin-protein ligase that mediates ubiquitination and subsequent proteasomal degradation of target proteins. E3 ubiquitin ligases accept ubiquitin from an E2 ubiquitin-conjugating enzyme in the form of a thioester and then directly transfers the ubiquitin to targeted substrates.</text>
</comment>
<comment type="domain">
    <text evidence="10">The RING-type zinc finger domain is essential for ubiquitin ligase activity.</text>
</comment>
<evidence type="ECO:0000256" key="2">
    <source>
        <dbReference type="ARBA" id="ARBA00004906"/>
    </source>
</evidence>
<evidence type="ECO:0000256" key="8">
    <source>
        <dbReference type="ARBA" id="ARBA00022833"/>
    </source>
</evidence>
<dbReference type="Pfam" id="PF21361">
    <property type="entry name" value="Sina_ZnF"/>
    <property type="match status" value="1"/>
</dbReference>
<dbReference type="Gene3D" id="3.30.40.10">
    <property type="entry name" value="Zinc/RING finger domain, C3HC4 (zinc finger)"/>
    <property type="match status" value="2"/>
</dbReference>
<comment type="pathway">
    <text evidence="2 10">Protein modification; protein ubiquitination.</text>
</comment>
<comment type="catalytic activity">
    <reaction evidence="1 10">
        <text>S-ubiquitinyl-[E2 ubiquitin-conjugating enzyme]-L-cysteine + [acceptor protein]-L-lysine = [E2 ubiquitin-conjugating enzyme]-L-cysteine + N(6)-ubiquitinyl-[acceptor protein]-L-lysine.</text>
        <dbReference type="EC" id="2.3.2.27"/>
    </reaction>
</comment>
<dbReference type="Gene3D" id="2.60.210.10">
    <property type="entry name" value="Apoptosis, Tumor Necrosis Factor Receptor Associated Protein 2, Chain A"/>
    <property type="match status" value="1"/>
</dbReference>
<dbReference type="Pfam" id="PF21362">
    <property type="entry name" value="Sina_RING"/>
    <property type="match status" value="1"/>
</dbReference>
<dbReference type="PANTHER" id="PTHR45877">
    <property type="entry name" value="E3 UBIQUITIN-PROTEIN LIGASE SIAH2"/>
    <property type="match status" value="1"/>
</dbReference>
<dbReference type="GO" id="GO:0005737">
    <property type="term" value="C:cytoplasm"/>
    <property type="evidence" value="ECO:0007669"/>
    <property type="project" value="InterPro"/>
</dbReference>
<evidence type="ECO:0000259" key="12">
    <source>
        <dbReference type="PROSITE" id="PS51081"/>
    </source>
</evidence>
<evidence type="ECO:0000256" key="7">
    <source>
        <dbReference type="ARBA" id="ARBA00022786"/>
    </source>
</evidence>
<protein>
    <recommendedName>
        <fullName evidence="10">E3 ubiquitin-protein ligase</fullName>
        <ecNumber evidence="10">2.3.2.27</ecNumber>
    </recommendedName>
</protein>
<dbReference type="GO" id="GO:0061630">
    <property type="term" value="F:ubiquitin protein ligase activity"/>
    <property type="evidence" value="ECO:0007669"/>
    <property type="project" value="UniProtKB-EC"/>
</dbReference>
<evidence type="ECO:0000256" key="3">
    <source>
        <dbReference type="ARBA" id="ARBA00009119"/>
    </source>
</evidence>
<dbReference type="InterPro" id="IPR001841">
    <property type="entry name" value="Znf_RING"/>
</dbReference>
<dbReference type="Proteomes" id="UP000410492">
    <property type="component" value="Unassembled WGS sequence"/>
</dbReference>
<evidence type="ECO:0000313" key="14">
    <source>
        <dbReference type="Proteomes" id="UP000410492"/>
    </source>
</evidence>
<dbReference type="OrthoDB" id="4788989at2759"/>
<accession>A0A653BPC3</accession>
<dbReference type="PROSITE" id="PS50089">
    <property type="entry name" value="ZF_RING_2"/>
    <property type="match status" value="1"/>
</dbReference>
<dbReference type="PROSITE" id="PS51081">
    <property type="entry name" value="ZF_SIAH"/>
    <property type="match status" value="1"/>
</dbReference>
<dbReference type="EC" id="2.3.2.27" evidence="10"/>
<evidence type="ECO:0000256" key="6">
    <source>
        <dbReference type="ARBA" id="ARBA00022771"/>
    </source>
</evidence>
<keyword evidence="4" id="KW-0808">Transferase</keyword>
<dbReference type="SUPFAM" id="SSF57850">
    <property type="entry name" value="RING/U-box"/>
    <property type="match status" value="1"/>
</dbReference>
<sequence length="264" mass="31282">MSTLLNPECAMTCPICLETMHPPIVQCQIGHSMCKSCVTTTNIKTCPSCRSPLTNTRNYQLEQVIEGLGDLLKIKCIYNKKGCKYVLSAEEKGRHEDECRFRVFPCEGKKYAKWNCQWTGDYGDIYKHFKDYHNNQTWMQYRTEANMRMNLNNDFLDIQIISFFNGQQYFYYKHKLDVAKGKAYWAFQLVGTQSQAKHYYYEFEIHNDPVRKFKVTEMCYSDVEDVDKIFEEEKCVVISFKILKSYLIDDELPFKFRIMSIKKK</sequence>
<evidence type="ECO:0000259" key="11">
    <source>
        <dbReference type="PROSITE" id="PS50089"/>
    </source>
</evidence>
<gene>
    <name evidence="13" type="ORF">CALMAC_LOCUS2701</name>
</gene>
<dbReference type="PANTHER" id="PTHR45877:SF2">
    <property type="entry name" value="E3 UBIQUITIN-PROTEIN LIGASE SINA-RELATED"/>
    <property type="match status" value="1"/>
</dbReference>
<dbReference type="Pfam" id="PF03145">
    <property type="entry name" value="Sina_TRAF"/>
    <property type="match status" value="1"/>
</dbReference>
<dbReference type="UniPathway" id="UPA00143"/>
<dbReference type="InterPro" id="IPR008974">
    <property type="entry name" value="TRAF-like"/>
</dbReference>
<reference evidence="13 14" key="1">
    <citation type="submission" date="2019-01" db="EMBL/GenBank/DDBJ databases">
        <authorList>
            <person name="Sayadi A."/>
        </authorList>
    </citation>
    <scope>NUCLEOTIDE SEQUENCE [LARGE SCALE GENOMIC DNA]</scope>
</reference>
<dbReference type="GO" id="GO:0043161">
    <property type="term" value="P:proteasome-mediated ubiquitin-dependent protein catabolic process"/>
    <property type="evidence" value="ECO:0007669"/>
    <property type="project" value="TreeGrafter"/>
</dbReference>
<evidence type="ECO:0000256" key="10">
    <source>
        <dbReference type="RuleBase" id="RU201113"/>
    </source>
</evidence>
<dbReference type="InterPro" id="IPR013083">
    <property type="entry name" value="Znf_RING/FYVE/PHD"/>
</dbReference>
<dbReference type="FunFam" id="3.30.40.10:FF:000041">
    <property type="entry name" value="E3 ubiquitin-protein ligase SINAT3"/>
    <property type="match status" value="1"/>
</dbReference>
<dbReference type="EMBL" id="CAACVG010003391">
    <property type="protein sequence ID" value="VEN37461.1"/>
    <property type="molecule type" value="Genomic_DNA"/>
</dbReference>
<dbReference type="InterPro" id="IPR013010">
    <property type="entry name" value="Znf_SIAH"/>
</dbReference>
<dbReference type="GO" id="GO:0031624">
    <property type="term" value="F:ubiquitin conjugating enzyme binding"/>
    <property type="evidence" value="ECO:0007669"/>
    <property type="project" value="TreeGrafter"/>
</dbReference>
<dbReference type="GO" id="GO:0008270">
    <property type="term" value="F:zinc ion binding"/>
    <property type="evidence" value="ECO:0007669"/>
    <property type="project" value="UniProtKB-KW"/>
</dbReference>
<proteinExistence type="inferred from homology"/>
<name>A0A653BPC3_CALMS</name>
<feature type="domain" description="SIAH-type" evidence="12">
    <location>
        <begin position="71"/>
        <end position="134"/>
    </location>
</feature>
<comment type="domain">
    <text evidence="10">The SBD domain (substrate-binding domain) mediates the interaction with substrate proteins. It is related to the TRAF family.</text>
</comment>
<keyword evidence="6 9" id="KW-0863">Zinc-finger</keyword>
<evidence type="ECO:0000256" key="1">
    <source>
        <dbReference type="ARBA" id="ARBA00000900"/>
    </source>
</evidence>
<evidence type="ECO:0000256" key="5">
    <source>
        <dbReference type="ARBA" id="ARBA00022723"/>
    </source>
</evidence>
<keyword evidence="8 10" id="KW-0862">Zinc</keyword>
<evidence type="ECO:0000256" key="4">
    <source>
        <dbReference type="ARBA" id="ARBA00022679"/>
    </source>
</evidence>
<comment type="similarity">
    <text evidence="3 10">Belongs to the SINA (Seven in absentia) family.</text>
</comment>
<dbReference type="SUPFAM" id="SSF49599">
    <property type="entry name" value="TRAF domain-like"/>
    <property type="match status" value="1"/>
</dbReference>
<keyword evidence="14" id="KW-1185">Reference proteome</keyword>
<evidence type="ECO:0000313" key="13">
    <source>
        <dbReference type="EMBL" id="VEN37461.1"/>
    </source>
</evidence>
<keyword evidence="5 10" id="KW-0479">Metal-binding</keyword>
<dbReference type="InterPro" id="IPR049548">
    <property type="entry name" value="Sina-like_RING"/>
</dbReference>
<dbReference type="InterPro" id="IPR018121">
    <property type="entry name" value="7-in-absentia-prot_TRAF-dom"/>
</dbReference>
<dbReference type="GO" id="GO:0016567">
    <property type="term" value="P:protein ubiquitination"/>
    <property type="evidence" value="ECO:0007669"/>
    <property type="project" value="UniProtKB-UniPathway"/>
</dbReference>
<organism evidence="13 14">
    <name type="scientific">Callosobruchus maculatus</name>
    <name type="common">Southern cowpea weevil</name>
    <name type="synonym">Pulse bruchid</name>
    <dbReference type="NCBI Taxonomy" id="64391"/>
    <lineage>
        <taxon>Eukaryota</taxon>
        <taxon>Metazoa</taxon>
        <taxon>Ecdysozoa</taxon>
        <taxon>Arthropoda</taxon>
        <taxon>Hexapoda</taxon>
        <taxon>Insecta</taxon>
        <taxon>Pterygota</taxon>
        <taxon>Neoptera</taxon>
        <taxon>Endopterygota</taxon>
        <taxon>Coleoptera</taxon>
        <taxon>Polyphaga</taxon>
        <taxon>Cucujiformia</taxon>
        <taxon>Chrysomeloidea</taxon>
        <taxon>Chrysomelidae</taxon>
        <taxon>Bruchinae</taxon>
        <taxon>Bruchini</taxon>
        <taxon>Callosobruchus</taxon>
    </lineage>
</organism>
<dbReference type="AlphaFoldDB" id="A0A653BPC3"/>